<keyword evidence="6" id="KW-0456">Lyase</keyword>
<dbReference type="InterPro" id="IPR000887">
    <property type="entry name" value="Aldlse_KDPG_KHG"/>
</dbReference>
<evidence type="ECO:0000256" key="4">
    <source>
        <dbReference type="ARBA" id="ARBA00011233"/>
    </source>
</evidence>
<dbReference type="GO" id="GO:0008675">
    <property type="term" value="F:2-dehydro-3-deoxy-phosphogluconate aldolase activity"/>
    <property type="evidence" value="ECO:0007669"/>
    <property type="project" value="UniProtKB-EC"/>
</dbReference>
<evidence type="ECO:0000256" key="5">
    <source>
        <dbReference type="ARBA" id="ARBA00013063"/>
    </source>
</evidence>
<proteinExistence type="inferred from homology"/>
<sequence length="218" mass="23356">MTKNPSARNSQEMEELLKKSPVIPVLTINSIHEAVPLARALVRGGLSILEVTLRTDCAYDAIEKIREEVPEAVVGGGTVTTVEHLEKLTAVGAHFAVSPGITPELLKKARDLGMPYLPGITSVSELMTGLNEGYEVFKFFPAAASGGVKALKSFSGPFSQVRFCPTGGINRENYQNYLSLPNTLCVGGSWVAPKDAIANENWEVIENLSRDAVTAAGK</sequence>
<dbReference type="InterPro" id="IPR031338">
    <property type="entry name" value="KDPG/KHG_AS_2"/>
</dbReference>
<keyword evidence="8" id="KW-0119">Carbohydrate metabolism</keyword>
<keyword evidence="10" id="KW-1185">Reference proteome</keyword>
<keyword evidence="7" id="KW-0704">Schiff base</keyword>
<comment type="catalytic activity">
    <reaction evidence="1">
        <text>2-dehydro-3-deoxy-6-phospho-D-gluconate = D-glyceraldehyde 3-phosphate + pyruvate</text>
        <dbReference type="Rhea" id="RHEA:17089"/>
        <dbReference type="ChEBI" id="CHEBI:15361"/>
        <dbReference type="ChEBI" id="CHEBI:57569"/>
        <dbReference type="ChEBI" id="CHEBI:59776"/>
        <dbReference type="EC" id="4.1.2.14"/>
    </reaction>
</comment>
<organism evidence="9 10">
    <name type="scientific">Pseudobacteriovorax antillogorgiicola</name>
    <dbReference type="NCBI Taxonomy" id="1513793"/>
    <lineage>
        <taxon>Bacteria</taxon>
        <taxon>Pseudomonadati</taxon>
        <taxon>Bdellovibrionota</taxon>
        <taxon>Oligoflexia</taxon>
        <taxon>Oligoflexales</taxon>
        <taxon>Pseudobacteriovoracaceae</taxon>
        <taxon>Pseudobacteriovorax</taxon>
    </lineage>
</organism>
<evidence type="ECO:0000256" key="7">
    <source>
        <dbReference type="ARBA" id="ARBA00023270"/>
    </source>
</evidence>
<reference evidence="10" key="1">
    <citation type="submission" date="2017-04" db="EMBL/GenBank/DDBJ databases">
        <authorList>
            <person name="Varghese N."/>
            <person name="Submissions S."/>
        </authorList>
    </citation>
    <scope>NUCLEOTIDE SEQUENCE [LARGE SCALE GENOMIC DNA]</scope>
    <source>
        <strain evidence="10">RKEM611</strain>
    </source>
</reference>
<dbReference type="STRING" id="1513793.SAMN06296036_10518"/>
<dbReference type="AlphaFoldDB" id="A0A1Y6BNW0"/>
<comment type="pathway">
    <text evidence="2">Carbohydrate acid metabolism; 2-dehydro-3-deoxy-D-gluconate degradation; D-glyceraldehyde 3-phosphate and pyruvate from 2-dehydro-3-deoxy-D-gluconate: step 2/2.</text>
</comment>
<evidence type="ECO:0000256" key="8">
    <source>
        <dbReference type="ARBA" id="ARBA00023277"/>
    </source>
</evidence>
<dbReference type="PANTHER" id="PTHR30246">
    <property type="entry name" value="2-KETO-3-DEOXY-6-PHOSPHOGLUCONATE ALDOLASE"/>
    <property type="match status" value="1"/>
</dbReference>
<evidence type="ECO:0000313" key="10">
    <source>
        <dbReference type="Proteomes" id="UP000192907"/>
    </source>
</evidence>
<gene>
    <name evidence="9" type="ORF">SAMN06296036_10518</name>
</gene>
<protein>
    <recommendedName>
        <fullName evidence="5">2-dehydro-3-deoxy-phosphogluconate aldolase</fullName>
        <ecNumber evidence="5">4.1.2.14</ecNumber>
    </recommendedName>
</protein>
<evidence type="ECO:0000256" key="1">
    <source>
        <dbReference type="ARBA" id="ARBA00000654"/>
    </source>
</evidence>
<dbReference type="PROSITE" id="PS00159">
    <property type="entry name" value="ALDOLASE_KDPG_KHG_1"/>
    <property type="match status" value="1"/>
</dbReference>
<dbReference type="SUPFAM" id="SSF51569">
    <property type="entry name" value="Aldolase"/>
    <property type="match status" value="1"/>
</dbReference>
<evidence type="ECO:0000313" key="9">
    <source>
        <dbReference type="EMBL" id="SMF10654.1"/>
    </source>
</evidence>
<dbReference type="InterPro" id="IPR031337">
    <property type="entry name" value="KDPG/KHG_AS_1"/>
</dbReference>
<dbReference type="PANTHER" id="PTHR30246:SF1">
    <property type="entry name" value="2-DEHYDRO-3-DEOXY-6-PHOSPHOGALACTONATE ALDOLASE-RELATED"/>
    <property type="match status" value="1"/>
</dbReference>
<dbReference type="Gene3D" id="3.20.20.70">
    <property type="entry name" value="Aldolase class I"/>
    <property type="match status" value="1"/>
</dbReference>
<dbReference type="PROSITE" id="PS00160">
    <property type="entry name" value="ALDOLASE_KDPG_KHG_2"/>
    <property type="match status" value="1"/>
</dbReference>
<dbReference type="Proteomes" id="UP000192907">
    <property type="component" value="Unassembled WGS sequence"/>
</dbReference>
<dbReference type="Pfam" id="PF01081">
    <property type="entry name" value="Aldolase"/>
    <property type="match status" value="1"/>
</dbReference>
<evidence type="ECO:0000256" key="6">
    <source>
        <dbReference type="ARBA" id="ARBA00023239"/>
    </source>
</evidence>
<dbReference type="NCBIfam" id="NF004325">
    <property type="entry name" value="PRK05718.1"/>
    <property type="match status" value="1"/>
</dbReference>
<evidence type="ECO:0000256" key="2">
    <source>
        <dbReference type="ARBA" id="ARBA00004736"/>
    </source>
</evidence>
<dbReference type="EC" id="4.1.2.14" evidence="5"/>
<evidence type="ECO:0000256" key="3">
    <source>
        <dbReference type="ARBA" id="ARBA00006906"/>
    </source>
</evidence>
<dbReference type="CDD" id="cd00452">
    <property type="entry name" value="KDPG_aldolase"/>
    <property type="match status" value="1"/>
</dbReference>
<comment type="subunit">
    <text evidence="4">Homotrimer.</text>
</comment>
<comment type="similarity">
    <text evidence="3">Belongs to the KHG/KDPG aldolase family.</text>
</comment>
<name>A0A1Y6BNW0_9BACT</name>
<dbReference type="InterPro" id="IPR013785">
    <property type="entry name" value="Aldolase_TIM"/>
</dbReference>
<dbReference type="NCBIfam" id="TIGR01182">
    <property type="entry name" value="eda"/>
    <property type="match status" value="1"/>
</dbReference>
<dbReference type="EMBL" id="FWZT01000005">
    <property type="protein sequence ID" value="SMF10654.1"/>
    <property type="molecule type" value="Genomic_DNA"/>
</dbReference>
<accession>A0A1Y6BNW0</accession>